<reference evidence="1" key="1">
    <citation type="journal article" date="2022" name="Int. J. Mol. Sci.">
        <title>Draft Genome of Tanacetum Coccineum: Genomic Comparison of Closely Related Tanacetum-Family Plants.</title>
        <authorList>
            <person name="Yamashiro T."/>
            <person name="Shiraishi A."/>
            <person name="Nakayama K."/>
            <person name="Satake H."/>
        </authorList>
    </citation>
    <scope>NUCLEOTIDE SEQUENCE</scope>
</reference>
<gene>
    <name evidence="1" type="ORF">Tco_0937964</name>
</gene>
<accession>A0ABQ5DLZ6</accession>
<keyword evidence="2" id="KW-1185">Reference proteome</keyword>
<protein>
    <submittedName>
        <fullName evidence="1">Uncharacterized protein</fullName>
    </submittedName>
</protein>
<proteinExistence type="predicted"/>
<evidence type="ECO:0000313" key="1">
    <source>
        <dbReference type="EMBL" id="GJT38099.1"/>
    </source>
</evidence>
<organism evidence="1 2">
    <name type="scientific">Tanacetum coccineum</name>
    <dbReference type="NCBI Taxonomy" id="301880"/>
    <lineage>
        <taxon>Eukaryota</taxon>
        <taxon>Viridiplantae</taxon>
        <taxon>Streptophyta</taxon>
        <taxon>Embryophyta</taxon>
        <taxon>Tracheophyta</taxon>
        <taxon>Spermatophyta</taxon>
        <taxon>Magnoliopsida</taxon>
        <taxon>eudicotyledons</taxon>
        <taxon>Gunneridae</taxon>
        <taxon>Pentapetalae</taxon>
        <taxon>asterids</taxon>
        <taxon>campanulids</taxon>
        <taxon>Asterales</taxon>
        <taxon>Asteraceae</taxon>
        <taxon>Asteroideae</taxon>
        <taxon>Anthemideae</taxon>
        <taxon>Anthemidinae</taxon>
        <taxon>Tanacetum</taxon>
    </lineage>
</organism>
<comment type="caution">
    <text evidence="1">The sequence shown here is derived from an EMBL/GenBank/DDBJ whole genome shotgun (WGS) entry which is preliminary data.</text>
</comment>
<dbReference type="Proteomes" id="UP001151760">
    <property type="component" value="Unassembled WGS sequence"/>
</dbReference>
<reference evidence="1" key="2">
    <citation type="submission" date="2022-01" db="EMBL/GenBank/DDBJ databases">
        <authorList>
            <person name="Yamashiro T."/>
            <person name="Shiraishi A."/>
            <person name="Satake H."/>
            <person name="Nakayama K."/>
        </authorList>
    </citation>
    <scope>NUCLEOTIDE SEQUENCE</scope>
</reference>
<evidence type="ECO:0000313" key="2">
    <source>
        <dbReference type="Proteomes" id="UP001151760"/>
    </source>
</evidence>
<sequence>MALVPVGEWLKFNNRLDFEEFGALYEGTALQNLDQFFHVSFEQDDRRFTSQDWNRLFRIKEQLGEERRRRHSGKEKVTLQDLFLLHSIDGGVGVDVPWHVAKFLCNKAKGFKRKSPIVGAYLIGKIASYYGLMTLGSLMNVTLGFETSSMSIAKLVDLVICMYNGLGIGEMVTEIPEVAGDDDGVNLISGTPGYSIALSPSASQFGMFGDAHPSTSRNQDDMNED</sequence>
<dbReference type="EMBL" id="BQNB010015278">
    <property type="protein sequence ID" value="GJT38099.1"/>
    <property type="molecule type" value="Genomic_DNA"/>
</dbReference>
<name>A0ABQ5DLZ6_9ASTR</name>